<accession>A0ABR2Z2G5</accession>
<dbReference type="Proteomes" id="UP001491310">
    <property type="component" value="Unassembled WGS sequence"/>
</dbReference>
<proteinExistence type="predicted"/>
<keyword evidence="3" id="KW-1185">Reference proteome</keyword>
<sequence>MRLPFGAWDMSIARISHLRDVVRGPEHPDRVVRERLPILLAALPTAWRQLIQVQPPATLWCASPDPSDRRSGTGASGLARQKVEQQPGEQQTGEQQTGQQQTGGQEPGQQLQWEQQLPEPPPPPPLTFYFFGLWSSQVHDPQAWGLGPRPTHEFVVREATARRQVLYRISKGEASSAGPLRLAISADTTDDQRSGLRALEAR</sequence>
<organism evidence="2 3">
    <name type="scientific">Coccomyxa subellipsoidea</name>
    <dbReference type="NCBI Taxonomy" id="248742"/>
    <lineage>
        <taxon>Eukaryota</taxon>
        <taxon>Viridiplantae</taxon>
        <taxon>Chlorophyta</taxon>
        <taxon>core chlorophytes</taxon>
        <taxon>Trebouxiophyceae</taxon>
        <taxon>Trebouxiophyceae incertae sedis</taxon>
        <taxon>Coccomyxaceae</taxon>
        <taxon>Coccomyxa</taxon>
    </lineage>
</organism>
<dbReference type="EMBL" id="JALJOT010000001">
    <property type="protein sequence ID" value="KAK9918016.1"/>
    <property type="molecule type" value="Genomic_DNA"/>
</dbReference>
<feature type="compositionally biased region" description="Low complexity" evidence="1">
    <location>
        <begin position="84"/>
        <end position="117"/>
    </location>
</feature>
<reference evidence="2 3" key="1">
    <citation type="journal article" date="2024" name="Nat. Commun.">
        <title>Phylogenomics reveals the evolutionary origins of lichenization in chlorophyte algae.</title>
        <authorList>
            <person name="Puginier C."/>
            <person name="Libourel C."/>
            <person name="Otte J."/>
            <person name="Skaloud P."/>
            <person name="Haon M."/>
            <person name="Grisel S."/>
            <person name="Petersen M."/>
            <person name="Berrin J.G."/>
            <person name="Delaux P.M."/>
            <person name="Dal Grande F."/>
            <person name="Keller J."/>
        </authorList>
    </citation>
    <scope>NUCLEOTIDE SEQUENCE [LARGE SCALE GENOMIC DNA]</scope>
    <source>
        <strain evidence="2 3">SAG 216-7</strain>
    </source>
</reference>
<evidence type="ECO:0000313" key="2">
    <source>
        <dbReference type="EMBL" id="KAK9918016.1"/>
    </source>
</evidence>
<gene>
    <name evidence="2" type="ORF">WJX75_000569</name>
</gene>
<feature type="region of interest" description="Disordered" evidence="1">
    <location>
        <begin position="61"/>
        <end position="126"/>
    </location>
</feature>
<comment type="caution">
    <text evidence="2">The sequence shown here is derived from an EMBL/GenBank/DDBJ whole genome shotgun (WGS) entry which is preliminary data.</text>
</comment>
<protein>
    <submittedName>
        <fullName evidence="2">Uncharacterized protein</fullName>
    </submittedName>
</protein>
<evidence type="ECO:0000313" key="3">
    <source>
        <dbReference type="Proteomes" id="UP001491310"/>
    </source>
</evidence>
<name>A0ABR2Z2G5_9CHLO</name>
<evidence type="ECO:0000256" key="1">
    <source>
        <dbReference type="SAM" id="MobiDB-lite"/>
    </source>
</evidence>